<sequence>MPYFAPYIDAAGLHIPAYTDIRDQLVADAKRIFGQDIYLGEDSQDYQWISAVANIVYDSFLASQSAFNSRGPGTAIGSALDVIVKLNGIKRQPAVYSTCYVTLTGTPSAMITNGVVGDTNGHNWSLTSPILLDATGRGTALATCQTPGPIAARPGEIRKIVTPTYGWSSVINAEAAKIGTYAESDAQLRARQAISTAQPSKSMLEGVKGAIAAVPGVTRFVVYENDTSVTDTNGLPAHSITIVVEGGEDSEIAKAIYIKKTIGCYTNGSTEVIISDAFGMPVTERFYRPTYVDIDVTVNVKKLPGYTTQTTDDMKSSIVSYINSLLIGDNLSVSSLWGAALSANEIPNKPSFSITSLTAGKHGQTQGASDITILYNEVTRGRVEYITVNVT</sequence>
<accession>A0ABV4UVB5</accession>
<reference evidence="2 3" key="1">
    <citation type="submission" date="2024-09" db="EMBL/GenBank/DDBJ databases">
        <authorList>
            <person name="Makale K.P.P."/>
            <person name="Makhzoum A."/>
            <person name="Rantong G."/>
            <person name="Rahube T.O."/>
        </authorList>
    </citation>
    <scope>NUCLEOTIDE SEQUENCE [LARGE SCALE GENOMIC DNA]</scope>
    <source>
        <strain evidence="2 3">KM_D13</strain>
    </source>
</reference>
<feature type="domain" description="Baseplate protein J-like barrel" evidence="1">
    <location>
        <begin position="101"/>
        <end position="177"/>
    </location>
</feature>
<organism evidence="2 3">
    <name type="scientific">Paenibacillus oleatilyticus</name>
    <dbReference type="NCBI Taxonomy" id="2594886"/>
    <lineage>
        <taxon>Bacteria</taxon>
        <taxon>Bacillati</taxon>
        <taxon>Bacillota</taxon>
        <taxon>Bacilli</taxon>
        <taxon>Bacillales</taxon>
        <taxon>Paenibacillaceae</taxon>
        <taxon>Paenibacillus</taxon>
    </lineage>
</organism>
<proteinExistence type="predicted"/>
<dbReference type="InterPro" id="IPR006949">
    <property type="entry name" value="Barrel_Baseplate_J-like"/>
</dbReference>
<dbReference type="RefSeq" id="WP_373949394.1">
    <property type="nucleotide sequence ID" value="NZ_JBHDLN010000003.1"/>
</dbReference>
<protein>
    <submittedName>
        <fullName evidence="2">Baseplate J/gp47 family protein</fullName>
    </submittedName>
</protein>
<dbReference type="Proteomes" id="UP001575622">
    <property type="component" value="Unassembled WGS sequence"/>
</dbReference>
<dbReference type="Pfam" id="PF04865">
    <property type="entry name" value="Baseplate_J"/>
    <property type="match status" value="1"/>
</dbReference>
<gene>
    <name evidence="2" type="ORF">ACEU3E_06305</name>
</gene>
<comment type="caution">
    <text evidence="2">The sequence shown here is derived from an EMBL/GenBank/DDBJ whole genome shotgun (WGS) entry which is preliminary data.</text>
</comment>
<dbReference type="EMBL" id="JBHDLN010000003">
    <property type="protein sequence ID" value="MFB0841772.1"/>
    <property type="molecule type" value="Genomic_DNA"/>
</dbReference>
<name>A0ABV4UVB5_9BACL</name>
<evidence type="ECO:0000313" key="2">
    <source>
        <dbReference type="EMBL" id="MFB0841772.1"/>
    </source>
</evidence>
<keyword evidence="3" id="KW-1185">Reference proteome</keyword>
<evidence type="ECO:0000313" key="3">
    <source>
        <dbReference type="Proteomes" id="UP001575622"/>
    </source>
</evidence>
<evidence type="ECO:0000259" key="1">
    <source>
        <dbReference type="Pfam" id="PF04865"/>
    </source>
</evidence>